<dbReference type="EMBL" id="AYZQ01000001">
    <property type="protein sequence ID" value="KRM73055.1"/>
    <property type="molecule type" value="Genomic_DNA"/>
</dbReference>
<organism evidence="2 3">
    <name type="scientific">Lacticaseibacillus brantae DSM 23927</name>
    <dbReference type="NCBI Taxonomy" id="1423727"/>
    <lineage>
        <taxon>Bacteria</taxon>
        <taxon>Bacillati</taxon>
        <taxon>Bacillota</taxon>
        <taxon>Bacilli</taxon>
        <taxon>Lactobacillales</taxon>
        <taxon>Lactobacillaceae</taxon>
        <taxon>Lacticaseibacillus</taxon>
    </lineage>
</organism>
<evidence type="ECO:0000313" key="3">
    <source>
        <dbReference type="Proteomes" id="UP000051672"/>
    </source>
</evidence>
<dbReference type="AlphaFoldDB" id="A0A0R2B1E6"/>
<keyword evidence="3" id="KW-1185">Reference proteome</keyword>
<name>A0A0R2B1E6_9LACO</name>
<sequence length="94" mass="10540">MLLVEHLAALVVLTLVVGWLLILNTYYHQQVLPLQQYAIAQQMAIAALKSGDRGLTSMVFVDQKGTIRMKTTEVEVILNDKTYLFKAPASIQHD</sequence>
<comment type="caution">
    <text evidence="2">The sequence shown here is derived from an EMBL/GenBank/DDBJ whole genome shotgun (WGS) entry which is preliminary data.</text>
</comment>
<evidence type="ECO:0000256" key="1">
    <source>
        <dbReference type="SAM" id="Phobius"/>
    </source>
</evidence>
<dbReference type="Proteomes" id="UP000051672">
    <property type="component" value="Unassembled WGS sequence"/>
</dbReference>
<proteinExistence type="predicted"/>
<keyword evidence="1" id="KW-1133">Transmembrane helix</keyword>
<evidence type="ECO:0000313" key="2">
    <source>
        <dbReference type="EMBL" id="KRM73055.1"/>
    </source>
</evidence>
<keyword evidence="1" id="KW-0812">Transmembrane</keyword>
<feature type="transmembrane region" description="Helical" evidence="1">
    <location>
        <begin position="6"/>
        <end position="27"/>
    </location>
</feature>
<dbReference type="PATRIC" id="fig|1423727.3.peg.783"/>
<reference evidence="2 3" key="1">
    <citation type="journal article" date="2015" name="Genome Announc.">
        <title>Expanding the biotechnology potential of lactobacilli through comparative genomics of 213 strains and associated genera.</title>
        <authorList>
            <person name="Sun Z."/>
            <person name="Harris H.M."/>
            <person name="McCann A."/>
            <person name="Guo C."/>
            <person name="Argimon S."/>
            <person name="Zhang W."/>
            <person name="Yang X."/>
            <person name="Jeffery I.B."/>
            <person name="Cooney J.C."/>
            <person name="Kagawa T.F."/>
            <person name="Liu W."/>
            <person name="Song Y."/>
            <person name="Salvetti E."/>
            <person name="Wrobel A."/>
            <person name="Rasinkangas P."/>
            <person name="Parkhill J."/>
            <person name="Rea M.C."/>
            <person name="O'Sullivan O."/>
            <person name="Ritari J."/>
            <person name="Douillard F.P."/>
            <person name="Paul Ross R."/>
            <person name="Yang R."/>
            <person name="Briner A.E."/>
            <person name="Felis G.E."/>
            <person name="de Vos W.M."/>
            <person name="Barrangou R."/>
            <person name="Klaenhammer T.R."/>
            <person name="Caufield P.W."/>
            <person name="Cui Y."/>
            <person name="Zhang H."/>
            <person name="O'Toole P.W."/>
        </authorList>
    </citation>
    <scope>NUCLEOTIDE SEQUENCE [LARGE SCALE GENOMIC DNA]</scope>
    <source>
        <strain evidence="2 3">DSM 23927</strain>
    </source>
</reference>
<accession>A0A0R2B1E6</accession>
<dbReference type="STRING" id="1423727.FC34_GL000776"/>
<gene>
    <name evidence="2" type="ORF">FC34_GL000776</name>
</gene>
<protein>
    <submittedName>
        <fullName evidence="2">Uncharacterized protein</fullName>
    </submittedName>
</protein>
<keyword evidence="1" id="KW-0472">Membrane</keyword>